<evidence type="ECO:0000256" key="4">
    <source>
        <dbReference type="ARBA" id="ARBA00022840"/>
    </source>
</evidence>
<keyword evidence="6" id="KW-0539">Nucleus</keyword>
<accession>R4LCC6</accession>
<dbReference type="EMBL" id="KC119410">
    <property type="protein sequence ID" value="AGL11961.1"/>
    <property type="molecule type" value="mRNA"/>
</dbReference>
<dbReference type="PROSITE" id="PS50162">
    <property type="entry name" value="RECA_2"/>
    <property type="match status" value="1"/>
</dbReference>
<evidence type="ECO:0000256" key="1">
    <source>
        <dbReference type="ARBA" id="ARBA00004123"/>
    </source>
</evidence>
<keyword evidence="2" id="KW-0547">Nucleotide-binding</keyword>
<sequence>MQTQRELSSYPIAPVHKTKLVAAGFLIVEDLKGMKPSELSKETGIGMEESLEILKLVLGTDGKGDNSGQVDKSALDILKQEQSLPYIVTFSEQLDNMLGGGIPLCKITEFCGAPGTGKTQICMQLAVDAQIPECLGGLEAEVVYIDTEGSFIVERLVDIVTASVEHCKQIAGGEQDSEDLQGFTPENVLSRIHYYRCHDYIELLATIHLLPDFVKHHSKVRLVIVDSVAFHFRHDFDDMSLRTRLLTSTAQNLIKLATTYQLAVVLTNQMTTKVRMGEASQLVPALGESWGHASTIRVILYWEGQKRYAWLYKSPSHREARVPYQVTMGGIRDVVTEEESNDDNDDINTEENPTKRQRIT</sequence>
<dbReference type="EMBL" id="KC119409">
    <property type="protein sequence ID" value="AGL11960.1"/>
    <property type="molecule type" value="mRNA"/>
</dbReference>
<dbReference type="GO" id="GO:0140664">
    <property type="term" value="F:ATP-dependent DNA damage sensor activity"/>
    <property type="evidence" value="ECO:0007669"/>
    <property type="project" value="InterPro"/>
</dbReference>
<dbReference type="GO" id="GO:0005524">
    <property type="term" value="F:ATP binding"/>
    <property type="evidence" value="ECO:0007669"/>
    <property type="project" value="UniProtKB-KW"/>
</dbReference>
<dbReference type="InterPro" id="IPR052093">
    <property type="entry name" value="HR_Repair_Mediator"/>
</dbReference>
<evidence type="ECO:0000259" key="9">
    <source>
        <dbReference type="PROSITE" id="PS50162"/>
    </source>
</evidence>
<comment type="subcellular location">
    <subcellularLocation>
        <location evidence="1">Nucleus</location>
    </subcellularLocation>
</comment>
<dbReference type="Pfam" id="PF08423">
    <property type="entry name" value="Rad51"/>
    <property type="match status" value="2"/>
</dbReference>
<keyword evidence="3" id="KW-0227">DNA damage</keyword>
<evidence type="ECO:0000256" key="3">
    <source>
        <dbReference type="ARBA" id="ARBA00022763"/>
    </source>
</evidence>
<dbReference type="GO" id="GO:0000707">
    <property type="term" value="P:meiotic DNA recombinase assembly"/>
    <property type="evidence" value="ECO:0007669"/>
    <property type="project" value="TreeGrafter"/>
</dbReference>
<dbReference type="PANTHER" id="PTHR46239">
    <property type="entry name" value="DNA REPAIR PROTEIN RAD51 HOMOLOG 3 RAD51C"/>
    <property type="match status" value="1"/>
</dbReference>
<dbReference type="PIRSF" id="PIRSF005856">
    <property type="entry name" value="Rad51"/>
    <property type="match status" value="1"/>
</dbReference>
<evidence type="ECO:0000256" key="7">
    <source>
        <dbReference type="ARBA" id="ARBA00040674"/>
    </source>
</evidence>
<protein>
    <recommendedName>
        <fullName evidence="7">DNA repair protein RAD51 homolog 3</fullName>
    </recommendedName>
</protein>
<dbReference type="Gene3D" id="3.40.50.300">
    <property type="entry name" value="P-loop containing nucleotide triphosphate hydrolases"/>
    <property type="match status" value="1"/>
</dbReference>
<evidence type="ECO:0000256" key="5">
    <source>
        <dbReference type="ARBA" id="ARBA00023204"/>
    </source>
</evidence>
<dbReference type="GO" id="GO:0000400">
    <property type="term" value="F:four-way junction DNA binding"/>
    <property type="evidence" value="ECO:0007669"/>
    <property type="project" value="TreeGrafter"/>
</dbReference>
<dbReference type="GO" id="GO:0008821">
    <property type="term" value="F:crossover junction DNA endonuclease activity"/>
    <property type="evidence" value="ECO:0007669"/>
    <property type="project" value="TreeGrafter"/>
</dbReference>
<dbReference type="InterPro" id="IPR027417">
    <property type="entry name" value="P-loop_NTPase"/>
</dbReference>
<proteinExistence type="evidence at transcript level"/>
<dbReference type="GO" id="GO:0005657">
    <property type="term" value="C:replication fork"/>
    <property type="evidence" value="ECO:0007669"/>
    <property type="project" value="TreeGrafter"/>
</dbReference>
<evidence type="ECO:0000313" key="10">
    <source>
        <dbReference type="EMBL" id="AGL11960.1"/>
    </source>
</evidence>
<organism evidence="10">
    <name type="scientific">Nodipecten subnodosus</name>
    <dbReference type="NCBI Taxonomy" id="330909"/>
    <lineage>
        <taxon>Eukaryota</taxon>
        <taxon>Metazoa</taxon>
        <taxon>Spiralia</taxon>
        <taxon>Lophotrochozoa</taxon>
        <taxon>Mollusca</taxon>
        <taxon>Bivalvia</taxon>
        <taxon>Autobranchia</taxon>
        <taxon>Pteriomorphia</taxon>
        <taxon>Pectinida</taxon>
        <taxon>Pectinoidea</taxon>
        <taxon>Pectinidae</taxon>
        <taxon>Nodipecten</taxon>
    </lineage>
</organism>
<dbReference type="GO" id="GO:0033065">
    <property type="term" value="C:Rad51C-XRCC3 complex"/>
    <property type="evidence" value="ECO:0007669"/>
    <property type="project" value="TreeGrafter"/>
</dbReference>
<dbReference type="GO" id="GO:0007131">
    <property type="term" value="P:reciprocal meiotic recombination"/>
    <property type="evidence" value="ECO:0007669"/>
    <property type="project" value="TreeGrafter"/>
</dbReference>
<dbReference type="AlphaFoldDB" id="R4LCC6"/>
<reference evidence="10" key="1">
    <citation type="submission" date="2012-10" db="EMBL/GenBank/DDBJ databases">
        <title>Identification and isolation of spermatogenesis genes from the scallop Nodipecten subnodosus by suppressive subtractive hybridization and 454-FLX sequencing.</title>
        <authorList>
            <person name="Llera-Herrera R."/>
            <person name="Garcia-Gasca A."/>
            <person name="Ibarra A.M."/>
        </authorList>
    </citation>
    <scope>NUCLEOTIDE SEQUENCE</scope>
</reference>
<keyword evidence="4" id="KW-0067">ATP-binding</keyword>
<dbReference type="InterPro" id="IPR016467">
    <property type="entry name" value="DNA_recomb/repair_RecA-like"/>
</dbReference>
<feature type="compositionally biased region" description="Acidic residues" evidence="8">
    <location>
        <begin position="336"/>
        <end position="349"/>
    </location>
</feature>
<feature type="domain" description="RecA family profile 1" evidence="9">
    <location>
        <begin position="83"/>
        <end position="270"/>
    </location>
</feature>
<dbReference type="CDD" id="cd19492">
    <property type="entry name" value="Rad51C"/>
    <property type="match status" value="1"/>
</dbReference>
<dbReference type="PANTHER" id="PTHR46239:SF1">
    <property type="entry name" value="DNA REPAIR PROTEIN RAD51 HOMOLOG 3"/>
    <property type="match status" value="1"/>
</dbReference>
<keyword evidence="5" id="KW-0234">DNA repair</keyword>
<evidence type="ECO:0000256" key="2">
    <source>
        <dbReference type="ARBA" id="ARBA00022741"/>
    </source>
</evidence>
<dbReference type="GO" id="GO:0033063">
    <property type="term" value="C:Rad51B-Rad51C-Rad51D-XRCC2 complex"/>
    <property type="evidence" value="ECO:0007669"/>
    <property type="project" value="TreeGrafter"/>
</dbReference>
<feature type="region of interest" description="Disordered" evidence="8">
    <location>
        <begin position="335"/>
        <end position="360"/>
    </location>
</feature>
<evidence type="ECO:0000256" key="8">
    <source>
        <dbReference type="SAM" id="MobiDB-lite"/>
    </source>
</evidence>
<dbReference type="InterPro" id="IPR020588">
    <property type="entry name" value="RecA_ATP-bd"/>
</dbReference>
<evidence type="ECO:0000256" key="6">
    <source>
        <dbReference type="ARBA" id="ARBA00023242"/>
    </source>
</evidence>
<name>R4LCC6_9BIVA</name>
<dbReference type="InterPro" id="IPR013632">
    <property type="entry name" value="Rad51_C"/>
</dbReference>
<dbReference type="SUPFAM" id="SSF52540">
    <property type="entry name" value="P-loop containing nucleoside triphosphate hydrolases"/>
    <property type="match status" value="1"/>
</dbReference>